<sequence length="183" mass="20918">MHITIYINKQHLSLYATKPSSPRDLCTMSSLNTSDVHRIFKSLDQNGDGLLSLDELNWLLERTGVHASLDELASLAGESGLDFNEFSLFYELISKKETHNLDRVDQKCNDDEERDLYRAFEVFDLDGDGLISSQELQSALRRLGMWDEDGGVIDCDKSICKFDVNGDGFLDFEEFKRMMLAQY</sequence>
<evidence type="ECO:0000256" key="3">
    <source>
        <dbReference type="ARBA" id="ARBA00022837"/>
    </source>
</evidence>
<feature type="domain" description="EF-hand" evidence="4">
    <location>
        <begin position="31"/>
        <end position="66"/>
    </location>
</feature>
<dbReference type="Pfam" id="PF13499">
    <property type="entry name" value="EF-hand_7"/>
    <property type="match status" value="1"/>
</dbReference>
<reference evidence="5" key="1">
    <citation type="journal article" date="2013" name="J. Plant Res.">
        <title>Effect of fungi and light on seed germination of three Opuntia species from semiarid lands of central Mexico.</title>
        <authorList>
            <person name="Delgado-Sanchez P."/>
            <person name="Jimenez-Bremont J.F."/>
            <person name="Guerrero-Gonzalez Mde L."/>
            <person name="Flores J."/>
        </authorList>
    </citation>
    <scope>NUCLEOTIDE SEQUENCE</scope>
    <source>
        <tissue evidence="5">Cladode</tissue>
    </source>
</reference>
<dbReference type="SUPFAM" id="SSF47473">
    <property type="entry name" value="EF-hand"/>
    <property type="match status" value="1"/>
</dbReference>
<dbReference type="SMART" id="SM00054">
    <property type="entry name" value="EFh"/>
    <property type="match status" value="3"/>
</dbReference>
<dbReference type="AlphaFoldDB" id="A0A7C9CPK5"/>
<keyword evidence="2" id="KW-0677">Repeat</keyword>
<reference evidence="5" key="2">
    <citation type="submission" date="2020-07" db="EMBL/GenBank/DDBJ databases">
        <authorList>
            <person name="Vera ALvarez R."/>
            <person name="Arias-Moreno D.M."/>
            <person name="Jimenez-Jacinto V."/>
            <person name="Jimenez-Bremont J.F."/>
            <person name="Swaminathan K."/>
            <person name="Moose S.P."/>
            <person name="Guerrero-Gonzalez M.L."/>
            <person name="Marino-Ramirez L."/>
            <person name="Landsman D."/>
            <person name="Rodriguez-Kessler M."/>
            <person name="Delgado-Sanchez P."/>
        </authorList>
    </citation>
    <scope>NUCLEOTIDE SEQUENCE</scope>
    <source>
        <tissue evidence="5">Cladode</tissue>
    </source>
</reference>
<dbReference type="Gene3D" id="1.10.238.10">
    <property type="entry name" value="EF-hand"/>
    <property type="match status" value="3"/>
</dbReference>
<dbReference type="InterPro" id="IPR039647">
    <property type="entry name" value="EF_hand_pair_protein_CML-like"/>
</dbReference>
<keyword evidence="3" id="KW-0106">Calcium</keyword>
<evidence type="ECO:0000256" key="2">
    <source>
        <dbReference type="ARBA" id="ARBA00022737"/>
    </source>
</evidence>
<evidence type="ECO:0000259" key="4">
    <source>
        <dbReference type="PROSITE" id="PS50222"/>
    </source>
</evidence>
<accession>A0A7C9CPK5</accession>
<evidence type="ECO:0000256" key="1">
    <source>
        <dbReference type="ARBA" id="ARBA00022723"/>
    </source>
</evidence>
<dbReference type="InterPro" id="IPR011992">
    <property type="entry name" value="EF-hand-dom_pair"/>
</dbReference>
<dbReference type="PANTHER" id="PTHR10891">
    <property type="entry name" value="EF-HAND CALCIUM-BINDING DOMAIN CONTAINING PROTEIN"/>
    <property type="match status" value="1"/>
</dbReference>
<dbReference type="InterPro" id="IPR018247">
    <property type="entry name" value="EF_Hand_1_Ca_BS"/>
</dbReference>
<organism evidence="5">
    <name type="scientific">Opuntia streptacantha</name>
    <name type="common">Prickly pear cactus</name>
    <name type="synonym">Opuntia cardona</name>
    <dbReference type="NCBI Taxonomy" id="393608"/>
    <lineage>
        <taxon>Eukaryota</taxon>
        <taxon>Viridiplantae</taxon>
        <taxon>Streptophyta</taxon>
        <taxon>Embryophyta</taxon>
        <taxon>Tracheophyta</taxon>
        <taxon>Spermatophyta</taxon>
        <taxon>Magnoliopsida</taxon>
        <taxon>eudicotyledons</taxon>
        <taxon>Gunneridae</taxon>
        <taxon>Pentapetalae</taxon>
        <taxon>Caryophyllales</taxon>
        <taxon>Cactineae</taxon>
        <taxon>Cactaceae</taxon>
        <taxon>Opuntioideae</taxon>
        <taxon>Opuntia</taxon>
    </lineage>
</organism>
<dbReference type="Pfam" id="PF13202">
    <property type="entry name" value="EF-hand_5"/>
    <property type="match status" value="1"/>
</dbReference>
<dbReference type="CDD" id="cd00051">
    <property type="entry name" value="EFh"/>
    <property type="match status" value="1"/>
</dbReference>
<dbReference type="FunFam" id="1.10.238.10:FF:000001">
    <property type="entry name" value="Calmodulin 1"/>
    <property type="match status" value="1"/>
</dbReference>
<dbReference type="InterPro" id="IPR002048">
    <property type="entry name" value="EF_hand_dom"/>
</dbReference>
<feature type="domain" description="EF-hand" evidence="4">
    <location>
        <begin position="111"/>
        <end position="146"/>
    </location>
</feature>
<feature type="domain" description="EF-hand" evidence="4">
    <location>
        <begin position="150"/>
        <end position="183"/>
    </location>
</feature>
<evidence type="ECO:0000313" key="5">
    <source>
        <dbReference type="EMBL" id="MBA4620525.1"/>
    </source>
</evidence>
<keyword evidence="1" id="KW-0479">Metal-binding</keyword>
<dbReference type="GO" id="GO:0005509">
    <property type="term" value="F:calcium ion binding"/>
    <property type="evidence" value="ECO:0007669"/>
    <property type="project" value="InterPro"/>
</dbReference>
<name>A0A7C9CPK5_OPUST</name>
<dbReference type="PROSITE" id="PS50222">
    <property type="entry name" value="EF_HAND_2"/>
    <property type="match status" value="3"/>
</dbReference>
<protein>
    <recommendedName>
        <fullName evidence="4">EF-hand domain-containing protein</fullName>
    </recommendedName>
</protein>
<proteinExistence type="predicted"/>
<dbReference type="PROSITE" id="PS00018">
    <property type="entry name" value="EF_HAND_1"/>
    <property type="match status" value="3"/>
</dbReference>
<dbReference type="EMBL" id="GISG01030767">
    <property type="protein sequence ID" value="MBA4620525.1"/>
    <property type="molecule type" value="Transcribed_RNA"/>
</dbReference>